<comment type="similarity">
    <text evidence="1 5">Belongs to the CoaE family.</text>
</comment>
<dbReference type="NCBIfam" id="TIGR00152">
    <property type="entry name" value="dephospho-CoA kinase"/>
    <property type="match status" value="1"/>
</dbReference>
<keyword evidence="4 5" id="KW-0173">Coenzyme A biosynthesis</keyword>
<reference evidence="7 8" key="1">
    <citation type="submission" date="2024-05" db="EMBL/GenBank/DDBJ databases">
        <title>Neorhizobium sp. Rsf11, a plant growth promoting and heavy metal resistant PAH-degrader.</title>
        <authorList>
            <person name="Golubev S.N."/>
            <person name="Muratova A.Y."/>
            <person name="Markelova M.I."/>
        </authorList>
    </citation>
    <scope>NUCLEOTIDE SEQUENCE [LARGE SCALE GENOMIC DNA]</scope>
    <source>
        <strain evidence="7 8">Rsf11</strain>
    </source>
</reference>
<comment type="catalytic activity">
    <reaction evidence="5">
        <text>3'-dephospho-CoA + ATP = ADP + CoA + H(+)</text>
        <dbReference type="Rhea" id="RHEA:18245"/>
        <dbReference type="ChEBI" id="CHEBI:15378"/>
        <dbReference type="ChEBI" id="CHEBI:30616"/>
        <dbReference type="ChEBI" id="CHEBI:57287"/>
        <dbReference type="ChEBI" id="CHEBI:57328"/>
        <dbReference type="ChEBI" id="CHEBI:456216"/>
        <dbReference type="EC" id="2.7.1.24"/>
    </reaction>
</comment>
<keyword evidence="2 5" id="KW-0547">Nucleotide-binding</keyword>
<dbReference type="Proteomes" id="UP001496627">
    <property type="component" value="Unassembled WGS sequence"/>
</dbReference>
<accession>A0ABV0M8X7</accession>
<evidence type="ECO:0000256" key="3">
    <source>
        <dbReference type="ARBA" id="ARBA00022840"/>
    </source>
</evidence>
<dbReference type="SUPFAM" id="SSF52540">
    <property type="entry name" value="P-loop containing nucleoside triphosphate hydrolases"/>
    <property type="match status" value="1"/>
</dbReference>
<dbReference type="Gene3D" id="3.40.50.300">
    <property type="entry name" value="P-loop containing nucleotide triphosphate hydrolases"/>
    <property type="match status" value="1"/>
</dbReference>
<dbReference type="EMBL" id="JBEAAL010000024">
    <property type="protein sequence ID" value="MEQ1408192.1"/>
    <property type="molecule type" value="Genomic_DNA"/>
</dbReference>
<feature type="binding site" evidence="5">
    <location>
        <begin position="11"/>
        <end position="16"/>
    </location>
    <ligand>
        <name>ATP</name>
        <dbReference type="ChEBI" id="CHEBI:30616"/>
    </ligand>
</feature>
<dbReference type="HAMAP" id="MF_00376">
    <property type="entry name" value="Dephospho_CoA_kinase"/>
    <property type="match status" value="1"/>
</dbReference>
<keyword evidence="5 7" id="KW-0808">Transferase</keyword>
<protein>
    <recommendedName>
        <fullName evidence="5 6">Dephospho-CoA kinase</fullName>
        <ecNumber evidence="5 6">2.7.1.24</ecNumber>
    </recommendedName>
    <alternativeName>
        <fullName evidence="5">Dephosphocoenzyme A kinase</fullName>
    </alternativeName>
</protein>
<comment type="pathway">
    <text evidence="5">Cofactor biosynthesis; coenzyme A biosynthesis; CoA from (R)-pantothenate: step 5/5.</text>
</comment>
<dbReference type="EC" id="2.7.1.24" evidence="5 6"/>
<evidence type="ECO:0000313" key="8">
    <source>
        <dbReference type="Proteomes" id="UP001496627"/>
    </source>
</evidence>
<gene>
    <name evidence="5 7" type="primary">coaE</name>
    <name evidence="7" type="ORF">ABK249_24995</name>
</gene>
<name>A0ABV0M8X7_9HYPH</name>
<evidence type="ECO:0000256" key="1">
    <source>
        <dbReference type="ARBA" id="ARBA00009018"/>
    </source>
</evidence>
<keyword evidence="8" id="KW-1185">Reference proteome</keyword>
<dbReference type="PROSITE" id="PS51219">
    <property type="entry name" value="DPCK"/>
    <property type="match status" value="1"/>
</dbReference>
<dbReference type="CDD" id="cd02022">
    <property type="entry name" value="DPCK"/>
    <property type="match status" value="1"/>
</dbReference>
<dbReference type="InterPro" id="IPR027417">
    <property type="entry name" value="P-loop_NTPase"/>
</dbReference>
<sequence length="203" mass="22456">MIVIGLTGSIGMGKSTTAKMFAEEGVPVNDSDAVVHDLYRTDAVKPIGQAFPGTVRDGVIDRQELSRQLAAAPEKFPLLESIVHPLVRSREIEFLERHRQAGTDLVLLDIPLLFEVKGEDRVDVIVVVTCDPQIQRERVLARPGMTEEKLAMILSRQMPDAEKRKKADFLVDTGFGLDAARQRVREIIATLKAAKVSAKETDQ</sequence>
<evidence type="ECO:0000256" key="4">
    <source>
        <dbReference type="ARBA" id="ARBA00022993"/>
    </source>
</evidence>
<dbReference type="GO" id="GO:0004140">
    <property type="term" value="F:dephospho-CoA kinase activity"/>
    <property type="evidence" value="ECO:0007669"/>
    <property type="project" value="UniProtKB-EC"/>
</dbReference>
<dbReference type="Pfam" id="PF01121">
    <property type="entry name" value="CoaE"/>
    <property type="match status" value="1"/>
</dbReference>
<dbReference type="PANTHER" id="PTHR10695">
    <property type="entry name" value="DEPHOSPHO-COA KINASE-RELATED"/>
    <property type="match status" value="1"/>
</dbReference>
<proteinExistence type="inferred from homology"/>
<organism evidence="7 8">
    <name type="scientific">Neorhizobium phenanthreniclasticum</name>
    <dbReference type="NCBI Taxonomy" id="3157917"/>
    <lineage>
        <taxon>Bacteria</taxon>
        <taxon>Pseudomonadati</taxon>
        <taxon>Pseudomonadota</taxon>
        <taxon>Alphaproteobacteria</taxon>
        <taxon>Hyphomicrobiales</taxon>
        <taxon>Rhizobiaceae</taxon>
        <taxon>Rhizobium/Agrobacterium group</taxon>
        <taxon>Neorhizobium</taxon>
    </lineage>
</organism>
<evidence type="ECO:0000256" key="6">
    <source>
        <dbReference type="NCBIfam" id="TIGR00152"/>
    </source>
</evidence>
<keyword evidence="5 7" id="KW-0418">Kinase</keyword>
<comment type="function">
    <text evidence="5">Catalyzes the phosphorylation of the 3'-hydroxyl group of dephosphocoenzyme A to form coenzyme A.</text>
</comment>
<keyword evidence="5" id="KW-0963">Cytoplasm</keyword>
<comment type="subcellular location">
    <subcellularLocation>
        <location evidence="5">Cytoplasm</location>
    </subcellularLocation>
</comment>
<dbReference type="RefSeq" id="WP_037154011.1">
    <property type="nucleotide sequence ID" value="NZ_JBEAAL010000024.1"/>
</dbReference>
<dbReference type="InterPro" id="IPR001977">
    <property type="entry name" value="Depp_CoAkinase"/>
</dbReference>
<comment type="caution">
    <text evidence="7">The sequence shown here is derived from an EMBL/GenBank/DDBJ whole genome shotgun (WGS) entry which is preliminary data.</text>
</comment>
<evidence type="ECO:0000256" key="2">
    <source>
        <dbReference type="ARBA" id="ARBA00022741"/>
    </source>
</evidence>
<keyword evidence="3 5" id="KW-0067">ATP-binding</keyword>
<dbReference type="PANTHER" id="PTHR10695:SF46">
    <property type="entry name" value="BIFUNCTIONAL COENZYME A SYNTHASE-RELATED"/>
    <property type="match status" value="1"/>
</dbReference>
<evidence type="ECO:0000313" key="7">
    <source>
        <dbReference type="EMBL" id="MEQ1408192.1"/>
    </source>
</evidence>
<evidence type="ECO:0000256" key="5">
    <source>
        <dbReference type="HAMAP-Rule" id="MF_00376"/>
    </source>
</evidence>